<dbReference type="EMBL" id="CP001100">
    <property type="protein sequence ID" value="ACF14144.1"/>
    <property type="molecule type" value="Genomic_DNA"/>
</dbReference>
<dbReference type="eggNOG" id="COG0708">
    <property type="taxonomic scope" value="Bacteria"/>
</dbReference>
<evidence type="ECO:0000313" key="2">
    <source>
        <dbReference type="Proteomes" id="UP000001208"/>
    </source>
</evidence>
<evidence type="ECO:0008006" key="3">
    <source>
        <dbReference type="Google" id="ProtNLM"/>
    </source>
</evidence>
<dbReference type="SUPFAM" id="SSF56219">
    <property type="entry name" value="DNase I-like"/>
    <property type="match status" value="1"/>
</dbReference>
<proteinExistence type="predicted"/>
<sequence>MTTFLFWNINKKPLASQIINIVGAYDVDVVILVESQLAKTGRFLREINTKLRPGYALLPNRNCEKIEIYTRFATNRFQAREESDRYTIEKINFPVAEGVLLAALHFPSKVNWSETSQMFEAVDYAERIRAVEKQENISRTVVVGDFNMNP</sequence>
<name>B3QT45_CHLT3</name>
<dbReference type="AlphaFoldDB" id="B3QT45"/>
<dbReference type="STRING" id="517418.Ctha_1687"/>
<accession>B3QT45</accession>
<dbReference type="HOGENOM" id="CLU_1531558_0_0_10"/>
<evidence type="ECO:0000313" key="1">
    <source>
        <dbReference type="EMBL" id="ACF14144.1"/>
    </source>
</evidence>
<gene>
    <name evidence="1" type="ordered locus">Ctha_1687</name>
</gene>
<dbReference type="OrthoDB" id="262492at2"/>
<protein>
    <recommendedName>
        <fullName evidence="3">Endonuclease/exonuclease/phosphatase</fullName>
    </recommendedName>
</protein>
<organism evidence="1 2">
    <name type="scientific">Chloroherpeton thalassium (strain ATCC 35110 / GB-78)</name>
    <dbReference type="NCBI Taxonomy" id="517418"/>
    <lineage>
        <taxon>Bacteria</taxon>
        <taxon>Pseudomonadati</taxon>
        <taxon>Chlorobiota</taxon>
        <taxon>Chlorobiia</taxon>
        <taxon>Chlorobiales</taxon>
        <taxon>Chloroherpetonaceae</taxon>
        <taxon>Chloroherpeton</taxon>
    </lineage>
</organism>
<reference evidence="1 2" key="1">
    <citation type="submission" date="2008-06" db="EMBL/GenBank/DDBJ databases">
        <title>Complete sequence of Chloroherpeton thalassium ATCC 35110.</title>
        <authorList>
            <consortium name="US DOE Joint Genome Institute"/>
            <person name="Lucas S."/>
            <person name="Copeland A."/>
            <person name="Lapidus A."/>
            <person name="Glavina del Rio T."/>
            <person name="Dalin E."/>
            <person name="Tice H."/>
            <person name="Bruce D."/>
            <person name="Goodwin L."/>
            <person name="Pitluck S."/>
            <person name="Schmutz J."/>
            <person name="Larimer F."/>
            <person name="Land M."/>
            <person name="Hauser L."/>
            <person name="Kyrpides N."/>
            <person name="Mikhailova N."/>
            <person name="Liu Z."/>
            <person name="Li T."/>
            <person name="Zhao F."/>
            <person name="Overmann J."/>
            <person name="Bryant D.A."/>
            <person name="Richardson P."/>
        </authorList>
    </citation>
    <scope>NUCLEOTIDE SEQUENCE [LARGE SCALE GENOMIC DNA]</scope>
    <source>
        <strain evidence="2">ATCC 35110 / GB-78</strain>
    </source>
</reference>
<dbReference type="KEGG" id="cts:Ctha_1687"/>
<dbReference type="RefSeq" id="WP_012500228.1">
    <property type="nucleotide sequence ID" value="NC_011026.1"/>
</dbReference>
<dbReference type="Gene3D" id="3.60.10.10">
    <property type="entry name" value="Endonuclease/exonuclease/phosphatase"/>
    <property type="match status" value="1"/>
</dbReference>
<keyword evidence="2" id="KW-1185">Reference proteome</keyword>
<dbReference type="InterPro" id="IPR036691">
    <property type="entry name" value="Endo/exonu/phosph_ase_sf"/>
</dbReference>
<dbReference type="Proteomes" id="UP000001208">
    <property type="component" value="Chromosome"/>
</dbReference>